<dbReference type="eggNOG" id="KOG0351">
    <property type="taxonomic scope" value="Eukaryota"/>
</dbReference>
<dbReference type="GO" id="GO:0006260">
    <property type="term" value="P:DNA replication"/>
    <property type="evidence" value="ECO:0000318"/>
    <property type="project" value="GO_Central"/>
</dbReference>
<evidence type="ECO:0000313" key="20">
    <source>
        <dbReference type="EMBL" id="ESN94423.1"/>
    </source>
</evidence>
<dbReference type="OMA" id="HHDIPKS"/>
<evidence type="ECO:0000256" key="17">
    <source>
        <dbReference type="RuleBase" id="RU364117"/>
    </source>
</evidence>
<dbReference type="GO" id="GO:0003677">
    <property type="term" value="F:DNA binding"/>
    <property type="evidence" value="ECO:0007669"/>
    <property type="project" value="UniProtKB-KW"/>
</dbReference>
<sequence length="501" mass="57511">MSVFQQVFGLKTFRTNQLQAINAAILGNDCFVLMPTGGGKSLCYQLPALVNDGVTIVISPLKSLIQDQVQKLQSLDVSASHLSGEISSTAADKIYAKLFYKDLDLKLLYVTPEKICASNKLISAFDNLYRRKLLSRFVIDEAHCVSQWGHDFRPDYKKLYILKEKFPEVPMMALTATATPRVRQDILHQLRMKTPKWFMQSFNRPNLKYDLRPKKPKNLTNEIIDLIKQKFSGQSGIVYCLSRRECDSVAQDLRKANIPAESYHAGLTDSERNDVQRRWISEINCKVVCATIAFGMGIDKPDVRFVMHYSLPKSIEGYYQESGRAGRDGLIAVCTLFYSYQDVSRLRRMIETDEAGNFEGKKVHLDNLYRMVQYCENKTDCRRSQQMFYFGETFDKSKCGVFKGALCDNCSSKEKFQIWDASEAAIEIVKGFKEMKMKSYDKYTMIHLIEVFKGSKNSKVIESGHNSSRFYDKSTKYGLDRNDSERLFRQMVIEGVLDEEL</sequence>
<dbReference type="SUPFAM" id="SSF52540">
    <property type="entry name" value="P-loop containing nucleoside triphosphate hydrolases"/>
    <property type="match status" value="1"/>
</dbReference>
<gene>
    <name evidence="21" type="primary">20214258</name>
    <name evidence="20" type="ORF">HELRODRAFT_68914</name>
</gene>
<dbReference type="SMART" id="SM00490">
    <property type="entry name" value="HELICc"/>
    <property type="match status" value="1"/>
</dbReference>
<evidence type="ECO:0000256" key="13">
    <source>
        <dbReference type="ARBA" id="ARBA00023204"/>
    </source>
</evidence>
<evidence type="ECO:0000256" key="4">
    <source>
        <dbReference type="ARBA" id="ARBA00022705"/>
    </source>
</evidence>
<dbReference type="InterPro" id="IPR002464">
    <property type="entry name" value="DNA/RNA_helicase_DEAH_CS"/>
</dbReference>
<dbReference type="SMART" id="SM00487">
    <property type="entry name" value="DEXDc"/>
    <property type="match status" value="1"/>
</dbReference>
<keyword evidence="13" id="KW-0234">DNA repair</keyword>
<dbReference type="InterPro" id="IPR018982">
    <property type="entry name" value="RQC_domain"/>
</dbReference>
<reference evidence="21" key="3">
    <citation type="submission" date="2015-06" db="UniProtKB">
        <authorList>
            <consortium name="EnsemblMetazoa"/>
        </authorList>
    </citation>
    <scope>IDENTIFICATION</scope>
</reference>
<dbReference type="NCBIfam" id="TIGR00614">
    <property type="entry name" value="recQ_fam"/>
    <property type="match status" value="1"/>
</dbReference>
<feature type="domain" description="Helicase ATP-binding" evidence="18">
    <location>
        <begin position="21"/>
        <end position="196"/>
    </location>
</feature>
<evidence type="ECO:0000256" key="10">
    <source>
        <dbReference type="ARBA" id="ARBA00022833"/>
    </source>
</evidence>
<dbReference type="Pfam" id="PF16124">
    <property type="entry name" value="RecQ_Zn_bind"/>
    <property type="match status" value="1"/>
</dbReference>
<keyword evidence="7" id="KW-0227">DNA damage</keyword>
<dbReference type="Pfam" id="PF00271">
    <property type="entry name" value="Helicase_C"/>
    <property type="match status" value="1"/>
</dbReference>
<dbReference type="HOGENOM" id="CLU_001103_9_7_1"/>
<evidence type="ECO:0000259" key="18">
    <source>
        <dbReference type="PROSITE" id="PS51192"/>
    </source>
</evidence>
<keyword evidence="11 17" id="KW-0067">ATP-binding</keyword>
<feature type="domain" description="Helicase C-terminal" evidence="19">
    <location>
        <begin position="218"/>
        <end position="369"/>
    </location>
</feature>
<comment type="cofactor">
    <cofactor evidence="1">
        <name>Zn(2+)</name>
        <dbReference type="ChEBI" id="CHEBI:29105"/>
    </cofactor>
</comment>
<dbReference type="InterPro" id="IPR004589">
    <property type="entry name" value="DNA_helicase_ATP-dep_RecQ"/>
</dbReference>
<dbReference type="EMBL" id="AMQM01001616">
    <property type="status" value="NOT_ANNOTATED_CDS"/>
    <property type="molecule type" value="Genomic_DNA"/>
</dbReference>
<dbReference type="PANTHER" id="PTHR13710:SF153">
    <property type="entry name" value="RECQ-LIKE DNA HELICASE BLM"/>
    <property type="match status" value="1"/>
</dbReference>
<evidence type="ECO:0000256" key="11">
    <source>
        <dbReference type="ARBA" id="ARBA00022840"/>
    </source>
</evidence>
<dbReference type="InterPro" id="IPR014001">
    <property type="entry name" value="Helicase_ATP-bd"/>
</dbReference>
<keyword evidence="8 17" id="KW-0378">Hydrolase</keyword>
<organism evidence="21 22">
    <name type="scientific">Helobdella robusta</name>
    <name type="common">Californian leech</name>
    <dbReference type="NCBI Taxonomy" id="6412"/>
    <lineage>
        <taxon>Eukaryota</taxon>
        <taxon>Metazoa</taxon>
        <taxon>Spiralia</taxon>
        <taxon>Lophotrochozoa</taxon>
        <taxon>Annelida</taxon>
        <taxon>Clitellata</taxon>
        <taxon>Hirudinea</taxon>
        <taxon>Rhynchobdellida</taxon>
        <taxon>Glossiphoniidae</taxon>
        <taxon>Helobdella</taxon>
    </lineage>
</organism>
<dbReference type="RefSeq" id="XP_009027219.1">
    <property type="nucleotide sequence ID" value="XM_009028971.1"/>
</dbReference>
<keyword evidence="10" id="KW-0862">Zinc</keyword>
<dbReference type="Pfam" id="PF09382">
    <property type="entry name" value="RQC"/>
    <property type="match status" value="1"/>
</dbReference>
<comment type="catalytic activity">
    <reaction evidence="16 17">
        <text>Couples ATP hydrolysis with the unwinding of duplex DNA by translocating in the 3'-5' direction.</text>
        <dbReference type="EC" id="5.6.2.4"/>
    </reaction>
</comment>
<dbReference type="InParanoid" id="T1FZL0"/>
<evidence type="ECO:0000259" key="19">
    <source>
        <dbReference type="PROSITE" id="PS51194"/>
    </source>
</evidence>
<keyword evidence="4" id="KW-0235">DNA replication</keyword>
<dbReference type="KEGG" id="hro:HELRODRAFT_68914"/>
<dbReference type="GO" id="GO:0005634">
    <property type="term" value="C:nucleus"/>
    <property type="evidence" value="ECO:0000318"/>
    <property type="project" value="GO_Central"/>
</dbReference>
<evidence type="ECO:0000256" key="6">
    <source>
        <dbReference type="ARBA" id="ARBA00022741"/>
    </source>
</evidence>
<keyword evidence="6 17" id="KW-0547">Nucleotide-binding</keyword>
<protein>
    <recommendedName>
        <fullName evidence="17">ATP-dependent DNA helicase</fullName>
        <ecNumber evidence="17">5.6.2.4</ecNumber>
    </recommendedName>
</protein>
<keyword evidence="5" id="KW-0479">Metal-binding</keyword>
<comment type="catalytic activity">
    <reaction evidence="17">
        <text>ATP + H2O = ADP + phosphate + H(+)</text>
        <dbReference type="Rhea" id="RHEA:13065"/>
        <dbReference type="ChEBI" id="CHEBI:15377"/>
        <dbReference type="ChEBI" id="CHEBI:15378"/>
        <dbReference type="ChEBI" id="CHEBI:30616"/>
        <dbReference type="ChEBI" id="CHEBI:43474"/>
        <dbReference type="ChEBI" id="CHEBI:456216"/>
    </reaction>
</comment>
<dbReference type="InterPro" id="IPR027417">
    <property type="entry name" value="P-loop_NTPase"/>
</dbReference>
<evidence type="ECO:0000256" key="15">
    <source>
        <dbReference type="ARBA" id="ARBA00023242"/>
    </source>
</evidence>
<keyword evidence="9 17" id="KW-0347">Helicase</keyword>
<reference evidence="22" key="1">
    <citation type="submission" date="2012-12" db="EMBL/GenBank/DDBJ databases">
        <authorList>
            <person name="Hellsten U."/>
            <person name="Grimwood J."/>
            <person name="Chapman J.A."/>
            <person name="Shapiro H."/>
            <person name="Aerts A."/>
            <person name="Otillar R.P."/>
            <person name="Terry A.Y."/>
            <person name="Boore J.L."/>
            <person name="Simakov O."/>
            <person name="Marletaz F."/>
            <person name="Cho S.-J."/>
            <person name="Edsinger-Gonzales E."/>
            <person name="Havlak P."/>
            <person name="Kuo D.-H."/>
            <person name="Larsson T."/>
            <person name="Lv J."/>
            <person name="Arendt D."/>
            <person name="Savage R."/>
            <person name="Osoegawa K."/>
            <person name="de Jong P."/>
            <person name="Lindberg D.R."/>
            <person name="Seaver E.C."/>
            <person name="Weisblat D.A."/>
            <person name="Putnam N.H."/>
            <person name="Grigoriev I.V."/>
            <person name="Rokhsar D.S."/>
        </authorList>
    </citation>
    <scope>NUCLEOTIDE SEQUENCE</scope>
</reference>
<dbReference type="GO" id="GO:0016787">
    <property type="term" value="F:hydrolase activity"/>
    <property type="evidence" value="ECO:0007669"/>
    <property type="project" value="UniProtKB-KW"/>
</dbReference>
<dbReference type="Gene3D" id="3.40.50.300">
    <property type="entry name" value="P-loop containing nucleotide triphosphate hydrolases"/>
    <property type="match status" value="2"/>
</dbReference>
<dbReference type="SUPFAM" id="SSF46785">
    <property type="entry name" value="Winged helix' DNA-binding domain"/>
    <property type="match status" value="1"/>
</dbReference>
<evidence type="ECO:0000256" key="3">
    <source>
        <dbReference type="ARBA" id="ARBA00005446"/>
    </source>
</evidence>
<evidence type="ECO:0000256" key="8">
    <source>
        <dbReference type="ARBA" id="ARBA00022801"/>
    </source>
</evidence>
<dbReference type="Gene3D" id="1.10.10.10">
    <property type="entry name" value="Winged helix-like DNA-binding domain superfamily/Winged helix DNA-binding domain"/>
    <property type="match status" value="1"/>
</dbReference>
<dbReference type="GO" id="GO:0005694">
    <property type="term" value="C:chromosome"/>
    <property type="evidence" value="ECO:0000318"/>
    <property type="project" value="GO_Central"/>
</dbReference>
<dbReference type="PROSITE" id="PS51194">
    <property type="entry name" value="HELICASE_CTER"/>
    <property type="match status" value="1"/>
</dbReference>
<evidence type="ECO:0000256" key="14">
    <source>
        <dbReference type="ARBA" id="ARBA00023235"/>
    </source>
</evidence>
<evidence type="ECO:0000256" key="2">
    <source>
        <dbReference type="ARBA" id="ARBA00004123"/>
    </source>
</evidence>
<keyword evidence="15 17" id="KW-0539">Nucleus</keyword>
<name>T1FZL0_HELRO</name>
<evidence type="ECO:0000313" key="21">
    <source>
        <dbReference type="EnsemblMetazoa" id="HelroP68914"/>
    </source>
</evidence>
<dbReference type="FunFam" id="3.40.50.300:FF:000340">
    <property type="entry name" value="Bloom syndrome, RecQ helicase"/>
    <property type="match status" value="1"/>
</dbReference>
<dbReference type="GO" id="GO:0005524">
    <property type="term" value="F:ATP binding"/>
    <property type="evidence" value="ECO:0007669"/>
    <property type="project" value="UniProtKB-KW"/>
</dbReference>
<keyword evidence="14" id="KW-0413">Isomerase</keyword>
<dbReference type="PANTHER" id="PTHR13710">
    <property type="entry name" value="DNA HELICASE RECQ FAMILY MEMBER"/>
    <property type="match status" value="1"/>
</dbReference>
<evidence type="ECO:0000313" key="22">
    <source>
        <dbReference type="Proteomes" id="UP000015101"/>
    </source>
</evidence>
<evidence type="ECO:0000256" key="5">
    <source>
        <dbReference type="ARBA" id="ARBA00022723"/>
    </source>
</evidence>
<keyword evidence="12" id="KW-0238">DNA-binding</keyword>
<proteinExistence type="inferred from homology"/>
<evidence type="ECO:0000256" key="7">
    <source>
        <dbReference type="ARBA" id="ARBA00022763"/>
    </source>
</evidence>
<dbReference type="EnsemblMetazoa" id="HelroT68914">
    <property type="protein sequence ID" value="HelroP68914"/>
    <property type="gene ID" value="HelroG68914"/>
</dbReference>
<keyword evidence="22" id="KW-1185">Reference proteome</keyword>
<dbReference type="GO" id="GO:0009378">
    <property type="term" value="F:four-way junction helicase activity"/>
    <property type="evidence" value="ECO:0000318"/>
    <property type="project" value="GO_Central"/>
</dbReference>
<dbReference type="PROSITE" id="PS51192">
    <property type="entry name" value="HELICASE_ATP_BIND_1"/>
    <property type="match status" value="1"/>
</dbReference>
<comment type="subcellular location">
    <subcellularLocation>
        <location evidence="2 17">Nucleus</location>
    </subcellularLocation>
</comment>
<dbReference type="CDD" id="cd18794">
    <property type="entry name" value="SF2_C_RecQ"/>
    <property type="match status" value="1"/>
</dbReference>
<evidence type="ECO:0000256" key="16">
    <source>
        <dbReference type="ARBA" id="ARBA00034617"/>
    </source>
</evidence>
<dbReference type="OrthoDB" id="10261556at2759"/>
<dbReference type="FunFam" id="3.40.50.300:FF:000537">
    <property type="entry name" value="Bloom syndrome RecQ-like helicase"/>
    <property type="match status" value="1"/>
</dbReference>
<dbReference type="GO" id="GO:0046872">
    <property type="term" value="F:metal ion binding"/>
    <property type="evidence" value="ECO:0007669"/>
    <property type="project" value="UniProtKB-KW"/>
</dbReference>
<dbReference type="GeneID" id="20214258"/>
<dbReference type="InterPro" id="IPR036390">
    <property type="entry name" value="WH_DNA-bd_sf"/>
</dbReference>
<reference evidence="20 22" key="2">
    <citation type="journal article" date="2013" name="Nature">
        <title>Insights into bilaterian evolution from three spiralian genomes.</title>
        <authorList>
            <person name="Simakov O."/>
            <person name="Marletaz F."/>
            <person name="Cho S.J."/>
            <person name="Edsinger-Gonzales E."/>
            <person name="Havlak P."/>
            <person name="Hellsten U."/>
            <person name="Kuo D.H."/>
            <person name="Larsson T."/>
            <person name="Lv J."/>
            <person name="Arendt D."/>
            <person name="Savage R."/>
            <person name="Osoegawa K."/>
            <person name="de Jong P."/>
            <person name="Grimwood J."/>
            <person name="Chapman J.A."/>
            <person name="Shapiro H."/>
            <person name="Aerts A."/>
            <person name="Otillar R.P."/>
            <person name="Terry A.Y."/>
            <person name="Boore J.L."/>
            <person name="Grigoriev I.V."/>
            <person name="Lindberg D.R."/>
            <person name="Seaver E.C."/>
            <person name="Weisblat D.A."/>
            <person name="Putnam N.H."/>
            <person name="Rokhsar D.S."/>
        </authorList>
    </citation>
    <scope>NUCLEOTIDE SEQUENCE</scope>
</reference>
<accession>T1FZL0</accession>
<dbReference type="STRING" id="6412.T1FZL0"/>
<dbReference type="GO" id="GO:0043138">
    <property type="term" value="F:3'-5' DNA helicase activity"/>
    <property type="evidence" value="ECO:0000318"/>
    <property type="project" value="GO_Central"/>
</dbReference>
<evidence type="ECO:0000256" key="1">
    <source>
        <dbReference type="ARBA" id="ARBA00001947"/>
    </source>
</evidence>
<dbReference type="EC" id="5.6.2.4" evidence="17"/>
<dbReference type="InterPro" id="IPR036388">
    <property type="entry name" value="WH-like_DNA-bd_sf"/>
</dbReference>
<dbReference type="InterPro" id="IPR011545">
    <property type="entry name" value="DEAD/DEAH_box_helicase_dom"/>
</dbReference>
<comment type="similarity">
    <text evidence="3 17">Belongs to the helicase family. RecQ subfamily.</text>
</comment>
<dbReference type="InterPro" id="IPR032284">
    <property type="entry name" value="RecQ_Zn-bd"/>
</dbReference>
<dbReference type="EMBL" id="KB097571">
    <property type="protein sequence ID" value="ESN94423.1"/>
    <property type="molecule type" value="Genomic_DNA"/>
</dbReference>
<dbReference type="GO" id="GO:0005737">
    <property type="term" value="C:cytoplasm"/>
    <property type="evidence" value="ECO:0000318"/>
    <property type="project" value="GO_Central"/>
</dbReference>
<dbReference type="GO" id="GO:0000724">
    <property type="term" value="P:double-strand break repair via homologous recombination"/>
    <property type="evidence" value="ECO:0000318"/>
    <property type="project" value="GO_Central"/>
</dbReference>
<evidence type="ECO:0000256" key="12">
    <source>
        <dbReference type="ARBA" id="ARBA00023125"/>
    </source>
</evidence>
<dbReference type="InterPro" id="IPR001650">
    <property type="entry name" value="Helicase_C-like"/>
</dbReference>
<dbReference type="Proteomes" id="UP000015101">
    <property type="component" value="Unassembled WGS sequence"/>
</dbReference>
<dbReference type="PROSITE" id="PS00690">
    <property type="entry name" value="DEAH_ATP_HELICASE"/>
    <property type="match status" value="1"/>
</dbReference>
<evidence type="ECO:0000256" key="9">
    <source>
        <dbReference type="ARBA" id="ARBA00022806"/>
    </source>
</evidence>
<dbReference type="CTD" id="20214258"/>
<dbReference type="Pfam" id="PF00270">
    <property type="entry name" value="DEAD"/>
    <property type="match status" value="1"/>
</dbReference>
<dbReference type="AlphaFoldDB" id="T1FZL0"/>